<dbReference type="OrthoDB" id="10039976at2759"/>
<accession>A0A2B7YPV5</accession>
<comment type="caution">
    <text evidence="3">The sequence shown here is derived from an EMBL/GenBank/DDBJ whole genome shotgun (WGS) entry which is preliminary data.</text>
</comment>
<name>A0A2B7YPV5_POLH7</name>
<dbReference type="Pfam" id="PF00583">
    <property type="entry name" value="Acetyltransf_1"/>
    <property type="match status" value="1"/>
</dbReference>
<dbReference type="Proteomes" id="UP000224634">
    <property type="component" value="Unassembled WGS sequence"/>
</dbReference>
<dbReference type="InterPro" id="IPR016181">
    <property type="entry name" value="Acyl_CoA_acyltransferase"/>
</dbReference>
<evidence type="ECO:0000313" key="3">
    <source>
        <dbReference type="EMBL" id="PGH23091.1"/>
    </source>
</evidence>
<sequence>MYPFPHLKPQEWTKQPLEIAKNNYNNHAANDDDNNTSSQTYYYLISTDPSLLSLEAINSSFAQDFMYWTKPAPMETLQRMINNSICLGLYECTSTTTASGDSTDNNNNNNDVEERPASTSSIAHGARTEPASARIQIGFARLVTDTVTFAYLTDVYVLPEYQGTGLGSWLLQCVDEVLDGMTDLRRFMLLTVGDRAEGFYRSVMGVETMGRNGKVIILGKKGRAGVV</sequence>
<dbReference type="STRING" id="1447883.A0A2B7YPV5"/>
<evidence type="ECO:0000313" key="4">
    <source>
        <dbReference type="Proteomes" id="UP000224634"/>
    </source>
</evidence>
<dbReference type="SUPFAM" id="SSF55729">
    <property type="entry name" value="Acyl-CoA N-acyltransferases (Nat)"/>
    <property type="match status" value="1"/>
</dbReference>
<evidence type="ECO:0000259" key="2">
    <source>
        <dbReference type="PROSITE" id="PS51186"/>
    </source>
</evidence>
<protein>
    <recommendedName>
        <fullName evidence="2">N-acetyltransferase domain-containing protein</fullName>
    </recommendedName>
</protein>
<organism evidence="3 4">
    <name type="scientific">Polytolypa hystricis (strain UAMH7299)</name>
    <dbReference type="NCBI Taxonomy" id="1447883"/>
    <lineage>
        <taxon>Eukaryota</taxon>
        <taxon>Fungi</taxon>
        <taxon>Dikarya</taxon>
        <taxon>Ascomycota</taxon>
        <taxon>Pezizomycotina</taxon>
        <taxon>Eurotiomycetes</taxon>
        <taxon>Eurotiomycetidae</taxon>
        <taxon>Onygenales</taxon>
        <taxon>Onygenales incertae sedis</taxon>
        <taxon>Polytolypa</taxon>
    </lineage>
</organism>
<dbReference type="AlphaFoldDB" id="A0A2B7YPV5"/>
<dbReference type="InterPro" id="IPR053144">
    <property type="entry name" value="Acetyltransferase_Butenolide"/>
</dbReference>
<dbReference type="PROSITE" id="PS51186">
    <property type="entry name" value="GNAT"/>
    <property type="match status" value="1"/>
</dbReference>
<dbReference type="CDD" id="cd04301">
    <property type="entry name" value="NAT_SF"/>
    <property type="match status" value="1"/>
</dbReference>
<reference evidence="3 4" key="1">
    <citation type="submission" date="2017-10" db="EMBL/GenBank/DDBJ databases">
        <title>Comparative genomics in systemic dimorphic fungi from Ajellomycetaceae.</title>
        <authorList>
            <person name="Munoz J.F."/>
            <person name="Mcewen J.G."/>
            <person name="Clay O.K."/>
            <person name="Cuomo C.A."/>
        </authorList>
    </citation>
    <scope>NUCLEOTIDE SEQUENCE [LARGE SCALE GENOMIC DNA]</scope>
    <source>
        <strain evidence="3 4">UAMH7299</strain>
    </source>
</reference>
<keyword evidence="4" id="KW-1185">Reference proteome</keyword>
<proteinExistence type="predicted"/>
<dbReference type="PANTHER" id="PTHR43233">
    <property type="entry name" value="FAMILY N-ACETYLTRANSFERASE, PUTATIVE (AFU_ORTHOLOGUE AFUA_6G03350)-RELATED"/>
    <property type="match status" value="1"/>
</dbReference>
<feature type="domain" description="N-acetyltransferase" evidence="2">
    <location>
        <begin position="137"/>
        <end position="223"/>
    </location>
</feature>
<dbReference type="PANTHER" id="PTHR43233:SF1">
    <property type="entry name" value="FAMILY N-ACETYLTRANSFERASE, PUTATIVE (AFU_ORTHOLOGUE AFUA_6G03350)-RELATED"/>
    <property type="match status" value="1"/>
</dbReference>
<dbReference type="InterPro" id="IPR000182">
    <property type="entry name" value="GNAT_dom"/>
</dbReference>
<feature type="region of interest" description="Disordered" evidence="1">
    <location>
        <begin position="97"/>
        <end position="127"/>
    </location>
</feature>
<dbReference type="EMBL" id="PDNA01000029">
    <property type="protein sequence ID" value="PGH23091.1"/>
    <property type="molecule type" value="Genomic_DNA"/>
</dbReference>
<dbReference type="GO" id="GO:0016747">
    <property type="term" value="F:acyltransferase activity, transferring groups other than amino-acyl groups"/>
    <property type="evidence" value="ECO:0007669"/>
    <property type="project" value="InterPro"/>
</dbReference>
<evidence type="ECO:0000256" key="1">
    <source>
        <dbReference type="SAM" id="MobiDB-lite"/>
    </source>
</evidence>
<gene>
    <name evidence="3" type="ORF">AJ80_02865</name>
</gene>
<feature type="compositionally biased region" description="Low complexity" evidence="1">
    <location>
        <begin position="97"/>
        <end position="110"/>
    </location>
</feature>
<dbReference type="Gene3D" id="3.40.630.30">
    <property type="match status" value="1"/>
</dbReference>